<feature type="compositionally biased region" description="Acidic residues" evidence="1">
    <location>
        <begin position="312"/>
        <end position="325"/>
    </location>
</feature>
<dbReference type="EMBL" id="JALLPJ020000513">
    <property type="protein sequence ID" value="KAL3789851.1"/>
    <property type="molecule type" value="Genomic_DNA"/>
</dbReference>
<proteinExistence type="predicted"/>
<keyword evidence="3" id="KW-1185">Reference proteome</keyword>
<accession>A0ABD3PQ95</accession>
<name>A0ABD3PQ95_9STRA</name>
<comment type="caution">
    <text evidence="2">The sequence shown here is derived from an EMBL/GenBank/DDBJ whole genome shotgun (WGS) entry which is preliminary data.</text>
</comment>
<evidence type="ECO:0000313" key="2">
    <source>
        <dbReference type="EMBL" id="KAL3789851.1"/>
    </source>
</evidence>
<sequence>MFPVKCKSILPLDHVVINSVAVRGALGPLTVWVTKQESRNGEISMAKKHWKKIYEKTHRPCFAGYRTLDLSDDPIVLKPGQVKGIYIHSTRSGDEAIVYDNKVKHKTHDDSFITILPGRAHVSEKAFGAIPIWGWGSAWRDNREFVGQVNYGAVYKLWNPSENISFGENFRAAARCLLMCQRRDESPFSKLPDECVYYILNMCRWDWVGDSSNEMRRAQKHARRLERQRLQIQAERMPDEAAVGGGEDDNVEPPPLNVNAVDAAENEDSDFMEESEEESEDDDDDDSSTASDMHAWGDHVNHRDAQTFLLPDSDDSDSDEEDMNDDELRHHSRFHHRGSLVHRQLIGARAHIFNVLNGVARHRHDTSV</sequence>
<feature type="compositionally biased region" description="Basic and acidic residues" evidence="1">
    <location>
        <begin position="295"/>
        <end position="305"/>
    </location>
</feature>
<gene>
    <name evidence="2" type="ORF">ACHAWO_011657</name>
</gene>
<feature type="region of interest" description="Disordered" evidence="1">
    <location>
        <begin position="230"/>
        <end position="326"/>
    </location>
</feature>
<evidence type="ECO:0000256" key="1">
    <source>
        <dbReference type="SAM" id="MobiDB-lite"/>
    </source>
</evidence>
<feature type="compositionally biased region" description="Acidic residues" evidence="1">
    <location>
        <begin position="264"/>
        <end position="287"/>
    </location>
</feature>
<protein>
    <submittedName>
        <fullName evidence="2">Uncharacterized protein</fullName>
    </submittedName>
</protein>
<evidence type="ECO:0000313" key="3">
    <source>
        <dbReference type="Proteomes" id="UP001530400"/>
    </source>
</evidence>
<organism evidence="2 3">
    <name type="scientific">Cyclotella atomus</name>
    <dbReference type="NCBI Taxonomy" id="382360"/>
    <lineage>
        <taxon>Eukaryota</taxon>
        <taxon>Sar</taxon>
        <taxon>Stramenopiles</taxon>
        <taxon>Ochrophyta</taxon>
        <taxon>Bacillariophyta</taxon>
        <taxon>Coscinodiscophyceae</taxon>
        <taxon>Thalassiosirophycidae</taxon>
        <taxon>Stephanodiscales</taxon>
        <taxon>Stephanodiscaceae</taxon>
        <taxon>Cyclotella</taxon>
    </lineage>
</organism>
<reference evidence="2 3" key="1">
    <citation type="submission" date="2024-10" db="EMBL/GenBank/DDBJ databases">
        <title>Updated reference genomes for cyclostephanoid diatoms.</title>
        <authorList>
            <person name="Roberts W.R."/>
            <person name="Alverson A.J."/>
        </authorList>
    </citation>
    <scope>NUCLEOTIDE SEQUENCE [LARGE SCALE GENOMIC DNA]</scope>
    <source>
        <strain evidence="2 3">AJA010-31</strain>
    </source>
</reference>
<dbReference type="Proteomes" id="UP001530400">
    <property type="component" value="Unassembled WGS sequence"/>
</dbReference>
<dbReference type="AlphaFoldDB" id="A0ABD3PQ95"/>